<dbReference type="Gene3D" id="2.160.20.120">
    <property type="match status" value="1"/>
</dbReference>
<dbReference type="RefSeq" id="WP_068593288.1">
    <property type="nucleotide sequence ID" value="NZ_LRXL01000052.1"/>
</dbReference>
<comment type="caution">
    <text evidence="2">The sequence shown here is derived from an EMBL/GenBank/DDBJ whole genome shotgun (WGS) entry which is preliminary data.</text>
</comment>
<feature type="domain" description="Putative auto-transporter adhesin head GIN" evidence="1">
    <location>
        <begin position="40"/>
        <end position="230"/>
    </location>
</feature>
<sequence>MKKLIYIVIAVVLFSCDSDKGLNCFQAAGDIIQQERIVPEFNRIVVFERTTLLVQQGDEYSVVVETGENLMNDVEVSVDNDQLIIRNTNGCNVVRDYGITKVIVTAPNITEIRSSTGQTVESIGTLQFPSLTLLSEDTIEEDAFHIDGDFYLNLDVEDLNITANGLSKFYLSGTANRAKFELFSGDTRVDASNLAVESMYLFHRSTNVMIVNPTRSIRGKIVSIGDVVVKTPRDSLEIVEVEELYRGRLIFE</sequence>
<evidence type="ECO:0000259" key="1">
    <source>
        <dbReference type="Pfam" id="PF10988"/>
    </source>
</evidence>
<gene>
    <name evidence="2" type="ORF">ULVI_13290</name>
</gene>
<dbReference type="OrthoDB" id="1466971at2"/>
<dbReference type="EMBL" id="LRXL01000052">
    <property type="protein sequence ID" value="OAB76032.1"/>
    <property type="molecule type" value="Genomic_DNA"/>
</dbReference>
<dbReference type="PROSITE" id="PS51257">
    <property type="entry name" value="PROKAR_LIPOPROTEIN"/>
    <property type="match status" value="1"/>
</dbReference>
<evidence type="ECO:0000313" key="2">
    <source>
        <dbReference type="EMBL" id="OAB76032.1"/>
    </source>
</evidence>
<proteinExistence type="predicted"/>
<reference evidence="2 3" key="1">
    <citation type="submission" date="2016-02" db="EMBL/GenBank/DDBJ databases">
        <title>Ulvibacter sp. LPB0005, isolated from Thais luteostoma.</title>
        <authorList>
            <person name="Shin S.-K."/>
            <person name="Yi H."/>
        </authorList>
    </citation>
    <scope>NUCLEOTIDE SEQUENCE [LARGE SCALE GENOMIC DNA]</scope>
    <source>
        <strain evidence="2 3">LPB0005</strain>
    </source>
</reference>
<dbReference type="Proteomes" id="UP000077013">
    <property type="component" value="Unassembled WGS sequence"/>
</dbReference>
<evidence type="ECO:0000313" key="3">
    <source>
        <dbReference type="Proteomes" id="UP000077013"/>
    </source>
</evidence>
<organism evidence="2 3">
    <name type="scientific">Cochleicola gelatinilyticus</name>
    <dbReference type="NCBI Taxonomy" id="1763537"/>
    <lineage>
        <taxon>Bacteria</taxon>
        <taxon>Pseudomonadati</taxon>
        <taxon>Bacteroidota</taxon>
        <taxon>Flavobacteriia</taxon>
        <taxon>Flavobacteriales</taxon>
        <taxon>Flavobacteriaceae</taxon>
        <taxon>Cochleicola</taxon>
    </lineage>
</organism>
<dbReference type="InterPro" id="IPR021255">
    <property type="entry name" value="DUF2807"/>
</dbReference>
<dbReference type="Pfam" id="PF10988">
    <property type="entry name" value="DUF2807"/>
    <property type="match status" value="1"/>
</dbReference>
<protein>
    <recommendedName>
        <fullName evidence="1">Putative auto-transporter adhesin head GIN domain-containing protein</fullName>
    </recommendedName>
</protein>
<keyword evidence="3" id="KW-1185">Reference proteome</keyword>
<dbReference type="STRING" id="1763537.ULVI_13290"/>
<name>A0A167EZ93_9FLAO</name>
<accession>A0A167EZ93</accession>
<dbReference type="AlphaFoldDB" id="A0A167EZ93"/>